<gene>
    <name evidence="3" type="ORF">EV644_10987</name>
</gene>
<feature type="domain" description="Rv2525c-like glycoside hydrolase-like" evidence="2">
    <location>
        <begin position="60"/>
        <end position="268"/>
    </location>
</feature>
<proteinExistence type="predicted"/>
<evidence type="ECO:0000313" key="3">
    <source>
        <dbReference type="EMBL" id="TCO20068.1"/>
    </source>
</evidence>
<name>A0ABY2BK35_9ACTN</name>
<sequence length="434" mass="47192">MRRIRVALVLLTAGLLLGPALPAAAEPATSISYPVSATATRYIGLAFDTCTAPTVAQLTAWKASPYRAVGIYIGGVNRGCAQPQLTAGWVSSVTKLGWRLIPIYVGYQAPCTFHPNAVRMTAPSAATQGTSQAADAIAKARALGILPGSAIYGDMEHYNATDTTCRATVLRYLSSWTKEMHRQGYVSGVYAHQNSGARHLAEVYNSTSYARPDALWIARWDLNSAVSTLTNWPLISNRYWLIGQRAKQYRGDHLETYGGVTLNIDNDRFDAPVASVAYAYTVRVAVFSRTGPGTNYPATATLAANSGVRVVCQTYGTKIGTTIVWDKLTNGTYVSDYYVRTPSYTGYSPPIPGCSYPYQTTIDNLARRKGPSTTYERYPGLLPIGSLAWVTCQRAGGKVGTTVVWDRLTDGSWVTDYYVANRSNTTYSAPIRRC</sequence>
<evidence type="ECO:0000256" key="1">
    <source>
        <dbReference type="SAM" id="SignalP"/>
    </source>
</evidence>
<dbReference type="RefSeq" id="WP_199239969.1">
    <property type="nucleotide sequence ID" value="NZ_SLWM01000009.1"/>
</dbReference>
<dbReference type="EMBL" id="SLWM01000009">
    <property type="protein sequence ID" value="TCO20068.1"/>
    <property type="molecule type" value="Genomic_DNA"/>
</dbReference>
<dbReference type="Pfam" id="PF08924">
    <property type="entry name" value="Rv2525c_GlyHyd-like"/>
    <property type="match status" value="1"/>
</dbReference>
<dbReference type="SUPFAM" id="SSF51445">
    <property type="entry name" value="(Trans)glycosidases"/>
    <property type="match status" value="1"/>
</dbReference>
<protein>
    <submittedName>
        <fullName evidence="3">Uncharacterized protein DUF1906</fullName>
    </submittedName>
</protein>
<evidence type="ECO:0000313" key="4">
    <source>
        <dbReference type="Proteomes" id="UP000295818"/>
    </source>
</evidence>
<keyword evidence="4" id="KW-1185">Reference proteome</keyword>
<dbReference type="InterPro" id="IPR015020">
    <property type="entry name" value="Rv2525c-like_Glyco_Hydro-like"/>
</dbReference>
<feature type="chain" id="PRO_5046642446" evidence="1">
    <location>
        <begin position="26"/>
        <end position="434"/>
    </location>
</feature>
<dbReference type="Gene3D" id="3.20.20.80">
    <property type="entry name" value="Glycosidases"/>
    <property type="match status" value="1"/>
</dbReference>
<comment type="caution">
    <text evidence="3">The sequence shown here is derived from an EMBL/GenBank/DDBJ whole genome shotgun (WGS) entry which is preliminary data.</text>
</comment>
<keyword evidence="1" id="KW-0732">Signal</keyword>
<feature type="signal peptide" evidence="1">
    <location>
        <begin position="1"/>
        <end position="25"/>
    </location>
</feature>
<organism evidence="3 4">
    <name type="scientific">Kribbella orskensis</name>
    <dbReference type="NCBI Taxonomy" id="2512216"/>
    <lineage>
        <taxon>Bacteria</taxon>
        <taxon>Bacillati</taxon>
        <taxon>Actinomycetota</taxon>
        <taxon>Actinomycetes</taxon>
        <taxon>Propionibacteriales</taxon>
        <taxon>Kribbellaceae</taxon>
        <taxon>Kribbella</taxon>
    </lineage>
</organism>
<reference evidence="3 4" key="1">
    <citation type="journal article" date="2015" name="Stand. Genomic Sci.">
        <title>Genomic Encyclopedia of Bacterial and Archaeal Type Strains, Phase III: the genomes of soil and plant-associated and newly described type strains.</title>
        <authorList>
            <person name="Whitman W.B."/>
            <person name="Woyke T."/>
            <person name="Klenk H.P."/>
            <person name="Zhou Y."/>
            <person name="Lilburn T.G."/>
            <person name="Beck B.J."/>
            <person name="De Vos P."/>
            <person name="Vandamme P."/>
            <person name="Eisen J.A."/>
            <person name="Garrity G."/>
            <person name="Hugenholtz P."/>
            <person name="Kyrpides N.C."/>
        </authorList>
    </citation>
    <scope>NUCLEOTIDE SEQUENCE [LARGE SCALE GENOMIC DNA]</scope>
    <source>
        <strain evidence="3 4">VKM Ac-2538</strain>
    </source>
</reference>
<accession>A0ABY2BK35</accession>
<dbReference type="InterPro" id="IPR017853">
    <property type="entry name" value="GH"/>
</dbReference>
<evidence type="ECO:0000259" key="2">
    <source>
        <dbReference type="Pfam" id="PF08924"/>
    </source>
</evidence>
<dbReference type="Proteomes" id="UP000295818">
    <property type="component" value="Unassembled WGS sequence"/>
</dbReference>